<dbReference type="InterPro" id="IPR000477">
    <property type="entry name" value="RT_dom"/>
</dbReference>
<evidence type="ECO:0000313" key="3">
    <source>
        <dbReference type="EMBL" id="TWI25869.1"/>
    </source>
</evidence>
<dbReference type="OrthoDB" id="9780724at2"/>
<evidence type="ECO:0000259" key="2">
    <source>
        <dbReference type="PROSITE" id="PS50878"/>
    </source>
</evidence>
<dbReference type="PANTHER" id="PTHR34047:SF8">
    <property type="entry name" value="PROTEIN YKFC"/>
    <property type="match status" value="1"/>
</dbReference>
<dbReference type="SUPFAM" id="SSF56672">
    <property type="entry name" value="DNA/RNA polymerases"/>
    <property type="match status" value="1"/>
</dbReference>
<accession>A0A562N112</accession>
<name>A0A562N112_9SPHI</name>
<dbReference type="RefSeq" id="WP_145326976.1">
    <property type="nucleotide sequence ID" value="NZ_VLKR01000001.1"/>
</dbReference>
<proteinExistence type="inferred from homology"/>
<keyword evidence="3" id="KW-0695">RNA-directed DNA polymerase</keyword>
<sequence length="510" mass="60371">MSKKEEIDWFKLKRYPHIGYPLGLRDRKWVTNYVKTKTAQHSFLPFIHRTSKVRKFRKKYNNETGIVENEKKRVPSIKLRELYYASHLDSLIYSYHTKELSDKYETFILGSDLAKSVIAYRRIKKPGLKSHKSTIDFAKEVFDYIQNYSLDNLVVMTFDVSSFFDNLNHNLLLKEWVKVAGGSKLDDSSFNIFKSLTRFTYVELVQLFESYKEKIIVEKFDKDGNSLGRRKKKISAIKFLKNQNAISFCEKEEFLKTSKRLVKRKLYQTDNTGEFLFDENGSKIKRDYGIPQGTPMSALLSNIYMIPFDEAVLNLLDGKSLYRRYCDDIIVVCSKIEYVKIKDSIYELIKERKLEIQPQKTQVFHLKRKGEGFQCGQEFPDGINWNKKLTYLGFEFDGKKVLLKSASVSGYYRKMKRGVRRGKYFSSKIYGGEKQPLFKRRIYKRYSYLGAKRCRVYLPDKSNPKKFYKSERYNWGNFLSYAYKAESIFKTGAIKRQIQRHWNILHKLLS</sequence>
<reference evidence="3 4" key="1">
    <citation type="journal article" date="2015" name="Stand. Genomic Sci.">
        <title>Genomic Encyclopedia of Bacterial and Archaeal Type Strains, Phase III: the genomes of soil and plant-associated and newly described type strains.</title>
        <authorList>
            <person name="Whitman W.B."/>
            <person name="Woyke T."/>
            <person name="Klenk H.P."/>
            <person name="Zhou Y."/>
            <person name="Lilburn T.G."/>
            <person name="Beck B.J."/>
            <person name="De Vos P."/>
            <person name="Vandamme P."/>
            <person name="Eisen J.A."/>
            <person name="Garrity G."/>
            <person name="Hugenholtz P."/>
            <person name="Kyrpides N.C."/>
        </authorList>
    </citation>
    <scope>NUCLEOTIDE SEQUENCE [LARGE SCALE GENOMIC DNA]</scope>
    <source>
        <strain evidence="3 4">CGMCC 1.6855</strain>
    </source>
</reference>
<comment type="caution">
    <text evidence="3">The sequence shown here is derived from an EMBL/GenBank/DDBJ whole genome shotgun (WGS) entry which is preliminary data.</text>
</comment>
<dbReference type="InterPro" id="IPR043502">
    <property type="entry name" value="DNA/RNA_pol_sf"/>
</dbReference>
<protein>
    <submittedName>
        <fullName evidence="3">Reverse transcriptase (RNA-dependent DNA polymerase)</fullName>
    </submittedName>
</protein>
<organism evidence="3 4">
    <name type="scientific">Sphingobacterium siyangense</name>
    <dbReference type="NCBI Taxonomy" id="459529"/>
    <lineage>
        <taxon>Bacteria</taxon>
        <taxon>Pseudomonadati</taxon>
        <taxon>Bacteroidota</taxon>
        <taxon>Sphingobacteriia</taxon>
        <taxon>Sphingobacteriales</taxon>
        <taxon>Sphingobacteriaceae</taxon>
        <taxon>Sphingobacterium</taxon>
    </lineage>
</organism>
<evidence type="ECO:0000256" key="1">
    <source>
        <dbReference type="ARBA" id="ARBA00034120"/>
    </source>
</evidence>
<comment type="similarity">
    <text evidence="1">Belongs to the bacterial reverse transcriptase family.</text>
</comment>
<feature type="domain" description="Reverse transcriptase" evidence="2">
    <location>
        <begin position="37"/>
        <end position="396"/>
    </location>
</feature>
<dbReference type="AlphaFoldDB" id="A0A562N112"/>
<dbReference type="PROSITE" id="PS50878">
    <property type="entry name" value="RT_POL"/>
    <property type="match status" value="1"/>
</dbReference>
<evidence type="ECO:0000313" key="4">
    <source>
        <dbReference type="Proteomes" id="UP000315908"/>
    </source>
</evidence>
<dbReference type="Proteomes" id="UP000315908">
    <property type="component" value="Unassembled WGS sequence"/>
</dbReference>
<dbReference type="GO" id="GO:0003964">
    <property type="term" value="F:RNA-directed DNA polymerase activity"/>
    <property type="evidence" value="ECO:0007669"/>
    <property type="project" value="UniProtKB-KW"/>
</dbReference>
<keyword evidence="3" id="KW-0548">Nucleotidyltransferase</keyword>
<dbReference type="Pfam" id="PF00078">
    <property type="entry name" value="RVT_1"/>
    <property type="match status" value="1"/>
</dbReference>
<dbReference type="InterPro" id="IPR051083">
    <property type="entry name" value="GrpII_Intron_Splice-Mob/Def"/>
</dbReference>
<dbReference type="EMBL" id="VLKR01000001">
    <property type="protein sequence ID" value="TWI25869.1"/>
    <property type="molecule type" value="Genomic_DNA"/>
</dbReference>
<dbReference type="PANTHER" id="PTHR34047">
    <property type="entry name" value="NUCLEAR INTRON MATURASE 1, MITOCHONDRIAL-RELATED"/>
    <property type="match status" value="1"/>
</dbReference>
<keyword evidence="3" id="KW-0808">Transferase</keyword>
<gene>
    <name evidence="3" type="ORF">IQ31_00441</name>
</gene>